<organism evidence="7">
    <name type="scientific">Caenorhabditis remanei</name>
    <name type="common">Caenorhabditis vulgaris</name>
    <dbReference type="NCBI Taxonomy" id="31234"/>
    <lineage>
        <taxon>Eukaryota</taxon>
        <taxon>Metazoa</taxon>
        <taxon>Ecdysozoa</taxon>
        <taxon>Nematoda</taxon>
        <taxon>Chromadorea</taxon>
        <taxon>Rhabditida</taxon>
        <taxon>Rhabditina</taxon>
        <taxon>Rhabditomorpha</taxon>
        <taxon>Rhabditoidea</taxon>
        <taxon>Rhabditidae</taxon>
        <taxon>Peloderinae</taxon>
        <taxon>Caenorhabditis</taxon>
    </lineage>
</organism>
<accession>E3LZ97</accession>
<comment type="similarity">
    <text evidence="1">Belongs to the JMJD6 family.</text>
</comment>
<evidence type="ECO:0000259" key="5">
    <source>
        <dbReference type="PROSITE" id="PS51269"/>
    </source>
</evidence>
<dbReference type="GO" id="GO:0016706">
    <property type="term" value="F:2-oxoglutarate-dependent dioxygenase activity"/>
    <property type="evidence" value="ECO:0007669"/>
    <property type="project" value="TreeGrafter"/>
</dbReference>
<dbReference type="Proteomes" id="UP000008281">
    <property type="component" value="Unassembled WGS sequence"/>
</dbReference>
<comment type="catalytic activity">
    <reaction evidence="2">
        <text>L-lysyl-[protein] + 2-oxoglutarate + O2 = 4-hydroxy-L-lysyl-[protein] + succinate + CO2</text>
        <dbReference type="Rhea" id="RHEA:57156"/>
        <dbReference type="Rhea" id="RHEA-COMP:9752"/>
        <dbReference type="Rhea" id="RHEA-COMP:15084"/>
        <dbReference type="ChEBI" id="CHEBI:15379"/>
        <dbReference type="ChEBI" id="CHEBI:16526"/>
        <dbReference type="ChEBI" id="CHEBI:16810"/>
        <dbReference type="ChEBI" id="CHEBI:29969"/>
        <dbReference type="ChEBI" id="CHEBI:30031"/>
        <dbReference type="ChEBI" id="CHEBI:141495"/>
    </reaction>
</comment>
<gene>
    <name evidence="6" type="ORF">CRE_04791</name>
</gene>
<evidence type="ECO:0000256" key="1">
    <source>
        <dbReference type="ARBA" id="ARBA00038068"/>
    </source>
</evidence>
<evidence type="ECO:0000313" key="7">
    <source>
        <dbReference type="Proteomes" id="UP000008281"/>
    </source>
</evidence>
<dbReference type="PANTHER" id="PTHR12480">
    <property type="entry name" value="ARGININE DEMETHYLASE AND LYSYL-HYDROXYLASE JMJD"/>
    <property type="match status" value="1"/>
</dbReference>
<dbReference type="SMART" id="SM00558">
    <property type="entry name" value="JmjC"/>
    <property type="match status" value="1"/>
</dbReference>
<evidence type="ECO:0000313" key="6">
    <source>
        <dbReference type="EMBL" id="EFO86701.1"/>
    </source>
</evidence>
<dbReference type="PROSITE" id="PS51184">
    <property type="entry name" value="JMJC"/>
    <property type="match status" value="1"/>
</dbReference>
<dbReference type="Pfam" id="PF07258">
    <property type="entry name" value="COMM_domain"/>
    <property type="match status" value="1"/>
</dbReference>
<evidence type="ECO:0000256" key="3">
    <source>
        <dbReference type="ARBA" id="ARBA00082904"/>
    </source>
</evidence>
<dbReference type="OMA" id="WNVNIVI"/>
<dbReference type="AlphaFoldDB" id="E3LZ97"/>
<name>E3LZ97_CAERE</name>
<dbReference type="InParanoid" id="E3LZ97"/>
<dbReference type="STRING" id="31234.E3LZ97"/>
<sequence>MTFEIPRIEDEFTPWLNILVEHGFKNKPFILGETFSSSWLARKEWVLPDGQPNKEYLKQAYGNSLVPILMNGSDYKSTTLTEFLENMGDPKVYLKDWHFQNQFGTSVYKLHPFFSRDFVNCEKWTTEKSKNPFGDDYRFVYIGAAESWTKFHADVVSSYSWSANICGRKKWFMMPPGNEHFFKCNFSESGFVEDIRDFPNLFEQAEVVTFIQEPGEIVFVPSNWYHQVHNLADTISINHNWMNSTNLHIVHKFLNQRKHDVKHELRDCLDSFQKNEFDEKVEELLFIDARLNISKFLQLCELVKESRSKSQHEYLCKVHSSDIWQCMLSPDCYSSISSICSCSTSFCSKCSSFIEQLEFSTVSHYLGESCRNHNVPIEYLQMFTEDQLSKLYDCATTSERLPNEFADGEKDFKKLIQYGEYFKACQSSYSTDYIQKAADLNEEEKVQLKNIVTQKLVEASGKDDINWNVNIVIGNSHVAKSLRPIITIKMPTNEGETFEFDIDSFAQFRQQLASAVLAVNPQE</sequence>
<evidence type="ECO:0000256" key="2">
    <source>
        <dbReference type="ARBA" id="ARBA00047762"/>
    </source>
</evidence>
<dbReference type="KEGG" id="crq:GCK72_010492"/>
<dbReference type="eggNOG" id="KOG2131">
    <property type="taxonomic scope" value="Eukaryota"/>
</dbReference>
<feature type="domain" description="COMM" evidence="5">
    <location>
        <begin position="461"/>
        <end position="523"/>
    </location>
</feature>
<dbReference type="CTD" id="9826053"/>
<dbReference type="GO" id="GO:0045905">
    <property type="term" value="P:positive regulation of translational termination"/>
    <property type="evidence" value="ECO:0007669"/>
    <property type="project" value="TreeGrafter"/>
</dbReference>
<evidence type="ECO:0000259" key="4">
    <source>
        <dbReference type="PROSITE" id="PS51184"/>
    </source>
</evidence>
<dbReference type="OrthoDB" id="203487at2759"/>
<reference evidence="6" key="1">
    <citation type="submission" date="2007-07" db="EMBL/GenBank/DDBJ databases">
        <title>PCAP assembly of the Caenorhabditis remanei genome.</title>
        <authorList>
            <consortium name="The Caenorhabditis remanei Sequencing Consortium"/>
            <person name="Wilson R.K."/>
        </authorList>
    </citation>
    <scope>NUCLEOTIDE SEQUENCE [LARGE SCALE GENOMIC DNA]</scope>
    <source>
        <strain evidence="6">PB4641</strain>
    </source>
</reference>
<dbReference type="PANTHER" id="PTHR12480:SF6">
    <property type="entry name" value="2-OXOGLUTARATE AND IRON-DEPENDENT OXYGENASE JMJD4"/>
    <property type="match status" value="1"/>
</dbReference>
<dbReference type="GO" id="GO:0005634">
    <property type="term" value="C:nucleus"/>
    <property type="evidence" value="ECO:0007669"/>
    <property type="project" value="TreeGrafter"/>
</dbReference>
<dbReference type="InterPro" id="IPR050910">
    <property type="entry name" value="JMJD6_ArgDemeth/LysHydrox"/>
</dbReference>
<proteinExistence type="inferred from homology"/>
<dbReference type="Gene3D" id="2.60.120.650">
    <property type="entry name" value="Cupin"/>
    <property type="match status" value="1"/>
</dbReference>
<keyword evidence="7" id="KW-1185">Reference proteome</keyword>
<dbReference type="GO" id="GO:0005737">
    <property type="term" value="C:cytoplasm"/>
    <property type="evidence" value="ECO:0007669"/>
    <property type="project" value="TreeGrafter"/>
</dbReference>
<dbReference type="InterPro" id="IPR003347">
    <property type="entry name" value="JmjC_dom"/>
</dbReference>
<dbReference type="FunCoup" id="E3LZ97">
    <property type="interactions" value="3060"/>
</dbReference>
<dbReference type="GeneID" id="9826053"/>
<dbReference type="PROSITE" id="PS51269">
    <property type="entry name" value="COMM"/>
    <property type="match status" value="1"/>
</dbReference>
<dbReference type="InterPro" id="IPR017920">
    <property type="entry name" value="COMM"/>
</dbReference>
<feature type="domain" description="JmjC" evidence="4">
    <location>
        <begin position="99"/>
        <end position="258"/>
    </location>
</feature>
<dbReference type="Pfam" id="PF02373">
    <property type="entry name" value="JmjC"/>
    <property type="match status" value="1"/>
</dbReference>
<protein>
    <recommendedName>
        <fullName evidence="3">Jumonji domain-containing protein 4</fullName>
    </recommendedName>
</protein>
<dbReference type="GO" id="GO:0043565">
    <property type="term" value="F:sequence-specific DNA binding"/>
    <property type="evidence" value="ECO:0007669"/>
    <property type="project" value="TreeGrafter"/>
</dbReference>
<dbReference type="RefSeq" id="XP_003110869.2">
    <property type="nucleotide sequence ID" value="XM_003110821.2"/>
</dbReference>
<dbReference type="SUPFAM" id="SSF51197">
    <property type="entry name" value="Clavaminate synthase-like"/>
    <property type="match status" value="1"/>
</dbReference>
<dbReference type="EMBL" id="DS268419">
    <property type="protein sequence ID" value="EFO86701.1"/>
    <property type="molecule type" value="Genomic_DNA"/>
</dbReference>
<dbReference type="HOGENOM" id="CLU_016785_2_3_1"/>